<evidence type="ECO:0000313" key="6">
    <source>
        <dbReference type="EMBL" id="MBK8573180.1"/>
    </source>
</evidence>
<keyword evidence="2 4" id="KW-0689">Ribosomal protein</keyword>
<keyword evidence="4" id="KW-0699">rRNA-binding</keyword>
<organism evidence="6 7">
    <name type="scientific">Candidatus Geothrix odensensis</name>
    <dbReference type="NCBI Taxonomy" id="2954440"/>
    <lineage>
        <taxon>Bacteria</taxon>
        <taxon>Pseudomonadati</taxon>
        <taxon>Acidobacteriota</taxon>
        <taxon>Holophagae</taxon>
        <taxon>Holophagales</taxon>
        <taxon>Holophagaceae</taxon>
        <taxon>Geothrix</taxon>
    </lineage>
</organism>
<dbReference type="Pfam" id="PF01084">
    <property type="entry name" value="Ribosomal_S18"/>
    <property type="match status" value="1"/>
</dbReference>
<accession>A0A936F3L4</accession>
<dbReference type="SUPFAM" id="SSF46911">
    <property type="entry name" value="Ribosomal protein S18"/>
    <property type="match status" value="1"/>
</dbReference>
<dbReference type="EMBL" id="JADKCH010000012">
    <property type="protein sequence ID" value="MBK8573180.1"/>
    <property type="molecule type" value="Genomic_DNA"/>
</dbReference>
<evidence type="ECO:0000256" key="3">
    <source>
        <dbReference type="ARBA" id="ARBA00023274"/>
    </source>
</evidence>
<gene>
    <name evidence="4" type="primary">rpsR</name>
    <name evidence="6" type="ORF">IPN91_11145</name>
</gene>
<dbReference type="AlphaFoldDB" id="A0A936F3L4"/>
<dbReference type="InterPro" id="IPR036870">
    <property type="entry name" value="Ribosomal_bS18_sf"/>
</dbReference>
<comment type="caution">
    <text evidence="6">The sequence shown here is derived from an EMBL/GenBank/DDBJ whole genome shotgun (WGS) entry which is preliminary data.</text>
</comment>
<dbReference type="GO" id="GO:0006412">
    <property type="term" value="P:translation"/>
    <property type="evidence" value="ECO:0007669"/>
    <property type="project" value="UniProtKB-UniRule"/>
</dbReference>
<evidence type="ECO:0000256" key="5">
    <source>
        <dbReference type="RuleBase" id="RU003910"/>
    </source>
</evidence>
<dbReference type="HAMAP" id="MF_00270">
    <property type="entry name" value="Ribosomal_bS18"/>
    <property type="match status" value="1"/>
</dbReference>
<reference evidence="6 7" key="1">
    <citation type="submission" date="2020-10" db="EMBL/GenBank/DDBJ databases">
        <title>Connecting structure to function with the recovery of over 1000 high-quality activated sludge metagenome-assembled genomes encoding full-length rRNA genes using long-read sequencing.</title>
        <authorList>
            <person name="Singleton C.M."/>
            <person name="Petriglieri F."/>
            <person name="Kristensen J.M."/>
            <person name="Kirkegaard R.H."/>
            <person name="Michaelsen T.Y."/>
            <person name="Andersen M.H."/>
            <person name="Karst S.M."/>
            <person name="Dueholm M.S."/>
            <person name="Nielsen P.H."/>
            <person name="Albertsen M."/>
        </authorList>
    </citation>
    <scope>NUCLEOTIDE SEQUENCE [LARGE SCALE GENOMIC DNA]</scope>
    <source>
        <strain evidence="6">OdNE_18-Q3-R46-58_MAXAC.008</strain>
    </source>
</reference>
<name>A0A936F3L4_9BACT</name>
<evidence type="ECO:0000256" key="4">
    <source>
        <dbReference type="HAMAP-Rule" id="MF_00270"/>
    </source>
</evidence>
<keyword evidence="4" id="KW-0694">RNA-binding</keyword>
<protein>
    <recommendedName>
        <fullName evidence="4">Small ribosomal subunit protein bS18</fullName>
    </recommendedName>
</protein>
<dbReference type="PANTHER" id="PTHR13479">
    <property type="entry name" value="30S RIBOSOMAL PROTEIN S18"/>
    <property type="match status" value="1"/>
</dbReference>
<keyword evidence="3 4" id="KW-0687">Ribonucleoprotein</keyword>
<dbReference type="GO" id="GO:0003735">
    <property type="term" value="F:structural constituent of ribosome"/>
    <property type="evidence" value="ECO:0007669"/>
    <property type="project" value="InterPro"/>
</dbReference>
<dbReference type="GO" id="GO:0022627">
    <property type="term" value="C:cytosolic small ribosomal subunit"/>
    <property type="evidence" value="ECO:0007669"/>
    <property type="project" value="TreeGrafter"/>
</dbReference>
<dbReference type="PANTHER" id="PTHR13479:SF40">
    <property type="entry name" value="SMALL RIBOSOMAL SUBUNIT PROTEIN BS18M"/>
    <property type="match status" value="1"/>
</dbReference>
<dbReference type="GO" id="GO:0070181">
    <property type="term" value="F:small ribosomal subunit rRNA binding"/>
    <property type="evidence" value="ECO:0007669"/>
    <property type="project" value="TreeGrafter"/>
</dbReference>
<evidence type="ECO:0000313" key="7">
    <source>
        <dbReference type="Proteomes" id="UP000709959"/>
    </source>
</evidence>
<evidence type="ECO:0000256" key="1">
    <source>
        <dbReference type="ARBA" id="ARBA00005589"/>
    </source>
</evidence>
<dbReference type="Proteomes" id="UP000709959">
    <property type="component" value="Unassembled WGS sequence"/>
</dbReference>
<evidence type="ECO:0000256" key="2">
    <source>
        <dbReference type="ARBA" id="ARBA00022980"/>
    </source>
</evidence>
<comment type="similarity">
    <text evidence="1 4 5">Belongs to the bacterial ribosomal protein bS18 family.</text>
</comment>
<dbReference type="Gene3D" id="4.10.640.10">
    <property type="entry name" value="Ribosomal protein S18"/>
    <property type="match status" value="1"/>
</dbReference>
<dbReference type="NCBIfam" id="TIGR00165">
    <property type="entry name" value="S18"/>
    <property type="match status" value="1"/>
</dbReference>
<comment type="subunit">
    <text evidence="4">Part of the 30S ribosomal subunit. Forms a tight heterodimer with protein bS6.</text>
</comment>
<proteinExistence type="inferred from homology"/>
<comment type="function">
    <text evidence="4">Binds as a heterodimer with protein bS6 to the central domain of the 16S rRNA, where it helps stabilize the platform of the 30S subunit.</text>
</comment>
<dbReference type="InterPro" id="IPR001648">
    <property type="entry name" value="Ribosomal_bS18"/>
</dbReference>
<dbReference type="PRINTS" id="PR00974">
    <property type="entry name" value="RIBOSOMALS18"/>
</dbReference>
<sequence length="88" mass="10034">MKRRADAKKGKPKKKKAFGGRRAKFCKFCVEKSLMIDYKDVKTLQAFTPERGKVLPRRTSGVCAVHQRELVEAIKRARNIALLPFATD</sequence>